<name>A0ABY5BU76_9LACO</name>
<feature type="transmembrane region" description="Helical" evidence="1">
    <location>
        <begin position="108"/>
        <end position="140"/>
    </location>
</feature>
<feature type="transmembrane region" description="Helical" evidence="1">
    <location>
        <begin position="146"/>
        <end position="168"/>
    </location>
</feature>
<protein>
    <recommendedName>
        <fullName evidence="4">DUF975 family protein</fullName>
    </recommendedName>
</protein>
<gene>
    <name evidence="2" type="ORF">M3M39_00455</name>
</gene>
<evidence type="ECO:0008006" key="4">
    <source>
        <dbReference type="Google" id="ProtNLM"/>
    </source>
</evidence>
<evidence type="ECO:0000313" key="2">
    <source>
        <dbReference type="EMBL" id="USS87993.1"/>
    </source>
</evidence>
<feature type="transmembrane region" description="Helical" evidence="1">
    <location>
        <begin position="62"/>
        <end position="87"/>
    </location>
</feature>
<feature type="transmembrane region" description="Helical" evidence="1">
    <location>
        <begin position="245"/>
        <end position="272"/>
    </location>
</feature>
<evidence type="ECO:0000313" key="3">
    <source>
        <dbReference type="Proteomes" id="UP001057025"/>
    </source>
</evidence>
<reference evidence="2" key="1">
    <citation type="submission" date="2022-05" db="EMBL/GenBank/DDBJ databases">
        <authorList>
            <person name="Oliphant S.A."/>
            <person name="Watson-Haigh N.S."/>
            <person name="Sumby K.M."/>
            <person name="Gardner J.M."/>
            <person name="Jiranek V."/>
        </authorList>
    </citation>
    <scope>NUCLEOTIDE SEQUENCE</scope>
    <source>
        <strain evidence="2">KI11_C11</strain>
    </source>
</reference>
<dbReference type="RefSeq" id="WP_252797282.1">
    <property type="nucleotide sequence ID" value="NZ_CP097118.1"/>
</dbReference>
<proteinExistence type="predicted"/>
<keyword evidence="1" id="KW-0472">Membrane</keyword>
<organism evidence="2 3">
    <name type="scientific">Fructilactobacillus hinvesii</name>
    <dbReference type="NCBI Taxonomy" id="2940300"/>
    <lineage>
        <taxon>Bacteria</taxon>
        <taxon>Bacillati</taxon>
        <taxon>Bacillota</taxon>
        <taxon>Bacilli</taxon>
        <taxon>Lactobacillales</taxon>
        <taxon>Lactobacillaceae</taxon>
        <taxon>Fructilactobacillus</taxon>
    </lineage>
</organism>
<keyword evidence="3" id="KW-1185">Reference proteome</keyword>
<dbReference type="EMBL" id="CP097118">
    <property type="protein sequence ID" value="USS87993.1"/>
    <property type="molecule type" value="Genomic_DNA"/>
</dbReference>
<dbReference type="Proteomes" id="UP001057025">
    <property type="component" value="Chromosome"/>
</dbReference>
<feature type="transmembrane region" description="Helical" evidence="1">
    <location>
        <begin position="206"/>
        <end position="239"/>
    </location>
</feature>
<accession>A0ABY5BU76</accession>
<sequence>MITDVLSKAYTTVKQNFWSLVAMFLPTLVFSAFSGWLVPMLTNFDSMVVSVMLGSQDLPTSMGGFFSLVLLLEIITFLLAISFEFGLITSFKDGKFRFKNAFAAFHGFTWLVTLGLYVVVVVIISLLATFFMLVTIGFAIAAAKSWFFGIIAFIVAVLGVVCLTYVALGLKFVFFTYFVTKDDDDTNFFNAFVSNWKLVQGHRWQLIGFMLMQFLIGLVLMTIVGLVSGIILAILAVMSNPGLRLVVAAILGLIAFVVFLGAYIFYGLWCAVANAKFFLKLRDIKADQAQPAAPDQD</sequence>
<evidence type="ECO:0000256" key="1">
    <source>
        <dbReference type="SAM" id="Phobius"/>
    </source>
</evidence>
<keyword evidence="1" id="KW-1133">Transmembrane helix</keyword>
<feature type="transmembrane region" description="Helical" evidence="1">
    <location>
        <begin position="20"/>
        <end position="42"/>
    </location>
</feature>
<keyword evidence="1" id="KW-0812">Transmembrane</keyword>